<dbReference type="Pfam" id="PF07690">
    <property type="entry name" value="MFS_1"/>
    <property type="match status" value="1"/>
</dbReference>
<evidence type="ECO:0000256" key="6">
    <source>
        <dbReference type="SAM" id="MobiDB-lite"/>
    </source>
</evidence>
<dbReference type="Gene3D" id="1.20.1250.20">
    <property type="entry name" value="MFS general substrate transporter like domains"/>
    <property type="match status" value="1"/>
</dbReference>
<comment type="caution">
    <text evidence="9">The sequence shown here is derived from an EMBL/GenBank/DDBJ whole genome shotgun (WGS) entry which is preliminary data.</text>
</comment>
<feature type="compositionally biased region" description="Low complexity" evidence="6">
    <location>
        <begin position="559"/>
        <end position="568"/>
    </location>
</feature>
<feature type="region of interest" description="Disordered" evidence="6">
    <location>
        <begin position="550"/>
        <end position="574"/>
    </location>
</feature>
<dbReference type="Proteomes" id="UP000784919">
    <property type="component" value="Unassembled WGS sequence"/>
</dbReference>
<feature type="transmembrane region" description="Helical" evidence="7">
    <location>
        <begin position="209"/>
        <end position="229"/>
    </location>
</feature>
<keyword evidence="2" id="KW-0813">Transport</keyword>
<dbReference type="PROSITE" id="PS50850">
    <property type="entry name" value="MFS"/>
    <property type="match status" value="1"/>
</dbReference>
<protein>
    <recommendedName>
        <fullName evidence="8">Major facilitator superfamily (MFS) profile domain-containing protein</fullName>
    </recommendedName>
</protein>
<feature type="compositionally biased region" description="Basic and acidic residues" evidence="6">
    <location>
        <begin position="16"/>
        <end position="32"/>
    </location>
</feature>
<feature type="transmembrane region" description="Helical" evidence="7">
    <location>
        <begin position="356"/>
        <end position="376"/>
    </location>
</feature>
<evidence type="ECO:0000259" key="8">
    <source>
        <dbReference type="PROSITE" id="PS50850"/>
    </source>
</evidence>
<feature type="transmembrane region" description="Helical" evidence="7">
    <location>
        <begin position="91"/>
        <end position="109"/>
    </location>
</feature>
<evidence type="ECO:0000256" key="1">
    <source>
        <dbReference type="ARBA" id="ARBA00004141"/>
    </source>
</evidence>
<dbReference type="PANTHER" id="PTHR23501">
    <property type="entry name" value="MAJOR FACILITATOR SUPERFAMILY"/>
    <property type="match status" value="1"/>
</dbReference>
<accession>A0A9P7MSA8</accession>
<dbReference type="AlphaFoldDB" id="A0A9P7MSA8"/>
<feature type="transmembrane region" description="Helical" evidence="7">
    <location>
        <begin position="182"/>
        <end position="203"/>
    </location>
</feature>
<dbReference type="SUPFAM" id="SSF103473">
    <property type="entry name" value="MFS general substrate transporter"/>
    <property type="match status" value="1"/>
</dbReference>
<organism evidence="9 10">
    <name type="scientific">Claviceps arundinis</name>
    <dbReference type="NCBI Taxonomy" id="1623583"/>
    <lineage>
        <taxon>Eukaryota</taxon>
        <taxon>Fungi</taxon>
        <taxon>Dikarya</taxon>
        <taxon>Ascomycota</taxon>
        <taxon>Pezizomycotina</taxon>
        <taxon>Sordariomycetes</taxon>
        <taxon>Hypocreomycetidae</taxon>
        <taxon>Hypocreales</taxon>
        <taxon>Clavicipitaceae</taxon>
        <taxon>Claviceps</taxon>
    </lineage>
</organism>
<dbReference type="OrthoDB" id="10021397at2759"/>
<feature type="transmembrane region" description="Helical" evidence="7">
    <location>
        <begin position="414"/>
        <end position="435"/>
    </location>
</feature>
<dbReference type="EMBL" id="SRPS01000120">
    <property type="protein sequence ID" value="KAG5967452.1"/>
    <property type="molecule type" value="Genomic_DNA"/>
</dbReference>
<feature type="compositionally biased region" description="Pro residues" evidence="6">
    <location>
        <begin position="35"/>
        <end position="44"/>
    </location>
</feature>
<feature type="transmembrane region" description="Helical" evidence="7">
    <location>
        <begin position="121"/>
        <end position="140"/>
    </location>
</feature>
<proteinExistence type="predicted"/>
<evidence type="ECO:0000256" key="4">
    <source>
        <dbReference type="ARBA" id="ARBA00022989"/>
    </source>
</evidence>
<dbReference type="GO" id="GO:0022857">
    <property type="term" value="F:transmembrane transporter activity"/>
    <property type="evidence" value="ECO:0007669"/>
    <property type="project" value="InterPro"/>
</dbReference>
<feature type="transmembrane region" description="Helical" evidence="7">
    <location>
        <begin position="383"/>
        <end position="402"/>
    </location>
</feature>
<feature type="transmembrane region" description="Helical" evidence="7">
    <location>
        <begin position="323"/>
        <end position="344"/>
    </location>
</feature>
<dbReference type="GO" id="GO:0005886">
    <property type="term" value="C:plasma membrane"/>
    <property type="evidence" value="ECO:0007669"/>
    <property type="project" value="TreeGrafter"/>
</dbReference>
<reference evidence="9" key="1">
    <citation type="journal article" date="2020" name="bioRxiv">
        <title>Whole genome comparisons of ergot fungi reveals the divergence and evolution of species within the genus Claviceps are the result of varying mechanisms driving genome evolution and host range expansion.</title>
        <authorList>
            <person name="Wyka S.A."/>
            <person name="Mondo S.J."/>
            <person name="Liu M."/>
            <person name="Dettman J."/>
            <person name="Nalam V."/>
            <person name="Broders K.D."/>
        </authorList>
    </citation>
    <scope>NUCLEOTIDE SEQUENCE</scope>
    <source>
        <strain evidence="9">CCC 1102</strain>
    </source>
</reference>
<dbReference type="FunFam" id="1.20.1720.10:FF:000012">
    <property type="entry name" value="MFS toxin efflux pump (AflT)"/>
    <property type="match status" value="1"/>
</dbReference>
<evidence type="ECO:0000256" key="7">
    <source>
        <dbReference type="SAM" id="Phobius"/>
    </source>
</evidence>
<evidence type="ECO:0000256" key="3">
    <source>
        <dbReference type="ARBA" id="ARBA00022692"/>
    </source>
</evidence>
<dbReference type="InterPro" id="IPR011701">
    <property type="entry name" value="MFS"/>
</dbReference>
<feature type="transmembrane region" description="Helical" evidence="7">
    <location>
        <begin position="518"/>
        <end position="539"/>
    </location>
</feature>
<feature type="transmembrane region" description="Helical" evidence="7">
    <location>
        <begin position="55"/>
        <end position="79"/>
    </location>
</feature>
<feature type="domain" description="Major facilitator superfamily (MFS) profile" evidence="8">
    <location>
        <begin position="56"/>
        <end position="545"/>
    </location>
</feature>
<feature type="transmembrane region" description="Helical" evidence="7">
    <location>
        <begin position="447"/>
        <end position="470"/>
    </location>
</feature>
<dbReference type="FunFam" id="1.20.1250.20:FF:000196">
    <property type="entry name" value="MFS toxin efflux pump (AflT)"/>
    <property type="match status" value="1"/>
</dbReference>
<evidence type="ECO:0000313" key="9">
    <source>
        <dbReference type="EMBL" id="KAG5967452.1"/>
    </source>
</evidence>
<keyword evidence="4 7" id="KW-1133">Transmembrane helix</keyword>
<sequence length="574" mass="61099">MSPMGKPEHGSATASDLEHRATESSLEKHDVEAAPPEPVKPVDPSPKQSTLKTTLLLASVFLAMFLVAVDRTIISTAIPSITNDFNSLNDVGWYGSIYLLTCCAFQLLFGKLYAMYSSRVVLLVSIVIFSAASALCGAAPNSEAFIVGRAISGVGSAGIFAGNIVAIVHIIPLAKRPKIQGVMGAVMGLATIMGPLIGGAFTTRVTWRWCFYINLPFCGVAMVAIFYYFKLPNRSPAADLPLKQKILSLDIPGTFLLVPAIVSLLLALQWGGQVYDWNHKYIIVLLTLMSVLFVAFIVVQICLPKTATVPPRLLMHRSVMAGFLTTIAIGSAQYIFVYYIPIWFQTVRGINAVDSGIQLLPLMISFVVASLVGGLVNQRIGYYTALGIFGSSVMAVGAGLMTTWHLDVSQGKVIGYQILFGFGMGLAFQTPNLAVQTVLPKPEVPMGIALMFFGQLLSAAIFVAVGQNILANQLLSRLAGIDGFEHLKSLILSGGVTAVIDAVPAEDKHRVLVAYSDALQQVFIVGLAMSCVGVVGTSCMEWKNILKKPAPPAGPPAGAPTESAPAESKPAGHT</sequence>
<dbReference type="CDD" id="cd17502">
    <property type="entry name" value="MFS_Azr1_MDR_like"/>
    <property type="match status" value="1"/>
</dbReference>
<keyword evidence="3 7" id="KW-0812">Transmembrane</keyword>
<evidence type="ECO:0000256" key="5">
    <source>
        <dbReference type="ARBA" id="ARBA00023136"/>
    </source>
</evidence>
<dbReference type="InterPro" id="IPR036259">
    <property type="entry name" value="MFS_trans_sf"/>
</dbReference>
<feature type="transmembrane region" description="Helical" evidence="7">
    <location>
        <begin position="282"/>
        <end position="303"/>
    </location>
</feature>
<dbReference type="InterPro" id="IPR020846">
    <property type="entry name" value="MFS_dom"/>
</dbReference>
<evidence type="ECO:0000313" key="10">
    <source>
        <dbReference type="Proteomes" id="UP000784919"/>
    </source>
</evidence>
<dbReference type="PANTHER" id="PTHR23501:SF153">
    <property type="entry name" value="AFLATOXIN EFFLUX PUMP, PUTATIVE-RELATED"/>
    <property type="match status" value="1"/>
</dbReference>
<gene>
    <name evidence="9" type="ORF">E4U56_000862</name>
</gene>
<comment type="subcellular location">
    <subcellularLocation>
        <location evidence="1">Membrane</location>
        <topology evidence="1">Multi-pass membrane protein</topology>
    </subcellularLocation>
</comment>
<dbReference type="Gene3D" id="1.20.1720.10">
    <property type="entry name" value="Multidrug resistance protein D"/>
    <property type="match status" value="1"/>
</dbReference>
<feature type="transmembrane region" description="Helical" evidence="7">
    <location>
        <begin position="146"/>
        <end position="170"/>
    </location>
</feature>
<feature type="region of interest" description="Disordered" evidence="6">
    <location>
        <begin position="1"/>
        <end position="47"/>
    </location>
</feature>
<evidence type="ECO:0000256" key="2">
    <source>
        <dbReference type="ARBA" id="ARBA00022448"/>
    </source>
</evidence>
<feature type="transmembrane region" description="Helical" evidence="7">
    <location>
        <begin position="249"/>
        <end position="270"/>
    </location>
</feature>
<keyword evidence="5 7" id="KW-0472">Membrane</keyword>
<name>A0A9P7MSA8_9HYPO</name>